<feature type="chain" id="PRO_5015351387" description="Hydroxyneurosporene synthase" evidence="1">
    <location>
        <begin position="24"/>
        <end position="399"/>
    </location>
</feature>
<protein>
    <recommendedName>
        <fullName evidence="6">Hydroxyneurosporene synthase</fullName>
    </recommendedName>
</protein>
<keyword evidence="1" id="KW-0732">Signal</keyword>
<feature type="domain" description="AsqO/PenF-like C-terminal" evidence="3">
    <location>
        <begin position="245"/>
        <end position="374"/>
    </location>
</feature>
<dbReference type="InterPro" id="IPR056402">
    <property type="entry name" value="DA_N"/>
</dbReference>
<evidence type="ECO:0000313" key="4">
    <source>
        <dbReference type="EMBL" id="PSR72288.1"/>
    </source>
</evidence>
<proteinExistence type="predicted"/>
<dbReference type="Pfam" id="PF24137">
    <property type="entry name" value="DA_N"/>
    <property type="match status" value="1"/>
</dbReference>
<dbReference type="Pfam" id="PF25581">
    <property type="entry name" value="AsqO_C"/>
    <property type="match status" value="1"/>
</dbReference>
<dbReference type="EMBL" id="MLYV02001198">
    <property type="protein sequence ID" value="PSR72288.1"/>
    <property type="molecule type" value="Genomic_DNA"/>
</dbReference>
<dbReference type="InterPro" id="IPR057722">
    <property type="entry name" value="AsqO/PenF-like_C"/>
</dbReference>
<feature type="signal peptide" evidence="1">
    <location>
        <begin position="1"/>
        <end position="23"/>
    </location>
</feature>
<evidence type="ECO:0000313" key="5">
    <source>
        <dbReference type="Proteomes" id="UP000186601"/>
    </source>
</evidence>
<name>A0A2R6NJ67_9APHY</name>
<dbReference type="OrthoDB" id="5344254at2759"/>
<dbReference type="AlphaFoldDB" id="A0A2R6NJ67"/>
<dbReference type="CDD" id="cd22187">
    <property type="entry name" value="asqI-like"/>
    <property type="match status" value="1"/>
</dbReference>
<feature type="domain" description="Diels-Alderase N-terminal" evidence="2">
    <location>
        <begin position="36"/>
        <end position="238"/>
    </location>
</feature>
<reference evidence="4 5" key="1">
    <citation type="submission" date="2018-02" db="EMBL/GenBank/DDBJ databases">
        <title>Genome sequence of the basidiomycete white-rot fungus Phlebia centrifuga.</title>
        <authorList>
            <person name="Granchi Z."/>
            <person name="Peng M."/>
            <person name="de Vries R.P."/>
            <person name="Hilden K."/>
            <person name="Makela M.R."/>
            <person name="Grigoriev I."/>
            <person name="Riley R."/>
        </authorList>
    </citation>
    <scope>NUCLEOTIDE SEQUENCE [LARGE SCALE GENOMIC DNA]</scope>
    <source>
        <strain evidence="4 5">FBCC195</strain>
    </source>
</reference>
<gene>
    <name evidence="4" type="ORF">PHLCEN_2v11880</name>
</gene>
<comment type="caution">
    <text evidence="4">The sequence shown here is derived from an EMBL/GenBank/DDBJ whole genome shotgun (WGS) entry which is preliminary data.</text>
</comment>
<evidence type="ECO:0000259" key="2">
    <source>
        <dbReference type="Pfam" id="PF24137"/>
    </source>
</evidence>
<evidence type="ECO:0000259" key="3">
    <source>
        <dbReference type="Pfam" id="PF25581"/>
    </source>
</evidence>
<evidence type="ECO:0008006" key="6">
    <source>
        <dbReference type="Google" id="ProtNLM"/>
    </source>
</evidence>
<evidence type="ECO:0000256" key="1">
    <source>
        <dbReference type="SAM" id="SignalP"/>
    </source>
</evidence>
<organism evidence="4 5">
    <name type="scientific">Hermanssonia centrifuga</name>
    <dbReference type="NCBI Taxonomy" id="98765"/>
    <lineage>
        <taxon>Eukaryota</taxon>
        <taxon>Fungi</taxon>
        <taxon>Dikarya</taxon>
        <taxon>Basidiomycota</taxon>
        <taxon>Agaricomycotina</taxon>
        <taxon>Agaricomycetes</taxon>
        <taxon>Polyporales</taxon>
        <taxon>Meruliaceae</taxon>
        <taxon>Hermanssonia</taxon>
    </lineage>
</organism>
<dbReference type="SUPFAM" id="SSF159245">
    <property type="entry name" value="AttH-like"/>
    <property type="match status" value="1"/>
</dbReference>
<dbReference type="Proteomes" id="UP000186601">
    <property type="component" value="Unassembled WGS sequence"/>
</dbReference>
<keyword evidence="5" id="KW-1185">Reference proteome</keyword>
<accession>A0A2R6NJ67</accession>
<dbReference type="STRING" id="98765.A0A2R6NJ67"/>
<sequence length="399" mass="42528">MRSHSLLLLPVLTVCALAAKALASPPVSVDVIPGQTSQGPSTVQFVSEQHGFDGPKVKSLNSTTSDWWYFDVVSSNLDASVVIAFFSAESTGLWEGIPDLGTATWAYTIITFPNGTQSVIFFPVDQMTVVTVENGGYATMGNQTGWAGTPDMSEYWVWVDAPDAGIEGNLVLKSVSDSKVAAGHSPCAPASSPPGQSFELGPDFGWNNAVPDADARVDLTINGSRLKFSGSGYHDKNWGSRPIETVVGSWYWGHARVGPLSIVWFDFIAPDGTEKPSSYVSSDGTLISSTCDLAGSVRPTGVNATFPPNSQSAPASGFRVIIPSQDGGGLTFNITHKEVIYDSPGQAVRWIGSVSGGFNNGTVWDSGIALYEQFTFPENREAHTVRGASCIYIRERVKV</sequence>